<keyword evidence="6 7" id="KW-0472">Membrane</keyword>
<accession>A0AAQ3QBR8</accession>
<reference evidence="8 9" key="1">
    <citation type="submission" date="2023-10" db="EMBL/GenBank/DDBJ databases">
        <title>Chromosome-scale genome assembly provides insights into flower coloration mechanisms of Canna indica.</title>
        <authorList>
            <person name="Li C."/>
        </authorList>
    </citation>
    <scope>NUCLEOTIDE SEQUENCE [LARGE SCALE GENOMIC DNA]</scope>
    <source>
        <tissue evidence="8">Flower</tissue>
    </source>
</reference>
<feature type="transmembrane region" description="Helical" evidence="7">
    <location>
        <begin position="59"/>
        <end position="80"/>
    </location>
</feature>
<feature type="transmembrane region" description="Helical" evidence="7">
    <location>
        <begin position="92"/>
        <end position="116"/>
    </location>
</feature>
<dbReference type="Proteomes" id="UP001327560">
    <property type="component" value="Chromosome 4"/>
</dbReference>
<dbReference type="GO" id="GO:0016020">
    <property type="term" value="C:membrane"/>
    <property type="evidence" value="ECO:0007669"/>
    <property type="project" value="UniProtKB-SubCell"/>
</dbReference>
<dbReference type="GO" id="GO:0015293">
    <property type="term" value="F:symporter activity"/>
    <property type="evidence" value="ECO:0007669"/>
    <property type="project" value="UniProtKB-KW"/>
</dbReference>
<evidence type="ECO:0000256" key="1">
    <source>
        <dbReference type="ARBA" id="ARBA00004141"/>
    </source>
</evidence>
<evidence type="ECO:0000256" key="4">
    <source>
        <dbReference type="ARBA" id="ARBA00022847"/>
    </source>
</evidence>
<gene>
    <name evidence="8" type="ORF">Cni_G12411</name>
</gene>
<evidence type="ECO:0000256" key="2">
    <source>
        <dbReference type="ARBA" id="ARBA00022448"/>
    </source>
</evidence>
<dbReference type="SUPFAM" id="SSF103473">
    <property type="entry name" value="MFS general substrate transporter"/>
    <property type="match status" value="1"/>
</dbReference>
<dbReference type="FunFam" id="1.20.1250.20:FF:000003">
    <property type="entry name" value="Solute carrier family 17 member 3"/>
    <property type="match status" value="1"/>
</dbReference>
<keyword evidence="5 7" id="KW-1133">Transmembrane helix</keyword>
<feature type="transmembrane region" description="Helical" evidence="7">
    <location>
        <begin position="35"/>
        <end position="53"/>
    </location>
</feature>
<feature type="transmembrane region" description="Helical" evidence="7">
    <location>
        <begin position="136"/>
        <end position="156"/>
    </location>
</feature>
<organism evidence="8 9">
    <name type="scientific">Canna indica</name>
    <name type="common">Indian-shot</name>
    <dbReference type="NCBI Taxonomy" id="4628"/>
    <lineage>
        <taxon>Eukaryota</taxon>
        <taxon>Viridiplantae</taxon>
        <taxon>Streptophyta</taxon>
        <taxon>Embryophyta</taxon>
        <taxon>Tracheophyta</taxon>
        <taxon>Spermatophyta</taxon>
        <taxon>Magnoliopsida</taxon>
        <taxon>Liliopsida</taxon>
        <taxon>Zingiberales</taxon>
        <taxon>Cannaceae</taxon>
        <taxon>Canna</taxon>
    </lineage>
</organism>
<evidence type="ECO:0000313" key="8">
    <source>
        <dbReference type="EMBL" id="WOL03691.1"/>
    </source>
</evidence>
<dbReference type="Gene3D" id="1.20.1250.20">
    <property type="entry name" value="MFS general substrate transporter like domains"/>
    <property type="match status" value="1"/>
</dbReference>
<evidence type="ECO:0000256" key="5">
    <source>
        <dbReference type="ARBA" id="ARBA00022989"/>
    </source>
</evidence>
<evidence type="ECO:0000256" key="6">
    <source>
        <dbReference type="ARBA" id="ARBA00023136"/>
    </source>
</evidence>
<sequence length="161" mass="17475">MMPYLNMFIFSNIGGVLADHLITRNFLSVTKTRKLINTVGFVIAALALMVLPSFRNSTWTVLCSSVSLGFLALGRAGFVVNHMDIAPKYAGIVMGVSNTAGTLAGIVGVGFTGRILEAAKTANMDLSSFECWKSVFFIPGYLCLFSSFIFLIFATGEKFFE</sequence>
<keyword evidence="3 7" id="KW-0812">Transmembrane</keyword>
<proteinExistence type="predicted"/>
<dbReference type="InterPro" id="IPR036259">
    <property type="entry name" value="MFS_trans_sf"/>
</dbReference>
<comment type="subcellular location">
    <subcellularLocation>
        <location evidence="1">Membrane</location>
        <topology evidence="1">Multi-pass membrane protein</topology>
    </subcellularLocation>
</comment>
<protein>
    <submittedName>
        <fullName evidence="8">Uncharacterized protein</fullName>
    </submittedName>
</protein>
<evidence type="ECO:0000256" key="3">
    <source>
        <dbReference type="ARBA" id="ARBA00022692"/>
    </source>
</evidence>
<keyword evidence="4" id="KW-0769">Symport</keyword>
<evidence type="ECO:0000256" key="7">
    <source>
        <dbReference type="SAM" id="Phobius"/>
    </source>
</evidence>
<keyword evidence="9" id="KW-1185">Reference proteome</keyword>
<dbReference type="PANTHER" id="PTHR11662:SF282">
    <property type="entry name" value="ANION TRANSPORTER 5-RELATED"/>
    <property type="match status" value="1"/>
</dbReference>
<evidence type="ECO:0000313" key="9">
    <source>
        <dbReference type="Proteomes" id="UP001327560"/>
    </source>
</evidence>
<dbReference type="AlphaFoldDB" id="A0AAQ3QBR8"/>
<dbReference type="EMBL" id="CP136893">
    <property type="protein sequence ID" value="WOL03691.1"/>
    <property type="molecule type" value="Genomic_DNA"/>
</dbReference>
<dbReference type="PANTHER" id="PTHR11662">
    <property type="entry name" value="SOLUTE CARRIER FAMILY 17"/>
    <property type="match status" value="1"/>
</dbReference>
<dbReference type="InterPro" id="IPR050382">
    <property type="entry name" value="MFS_Na/Anion_cotransporter"/>
</dbReference>
<keyword evidence="2" id="KW-0813">Transport</keyword>
<name>A0AAQ3QBR8_9LILI</name>